<dbReference type="STRING" id="666510.ASAC_0514"/>
<keyword evidence="5" id="KW-1185">Reference proteome</keyword>
<evidence type="ECO:0000256" key="1">
    <source>
        <dbReference type="ARBA" id="ARBA00022679"/>
    </source>
</evidence>
<dbReference type="InterPro" id="IPR016181">
    <property type="entry name" value="Acyl_CoA_acyltransferase"/>
</dbReference>
<dbReference type="EMBL" id="CP001742">
    <property type="protein sequence ID" value="ADL18921.1"/>
    <property type="molecule type" value="Genomic_DNA"/>
</dbReference>
<evidence type="ECO:0000256" key="2">
    <source>
        <dbReference type="ARBA" id="ARBA00023315"/>
    </source>
</evidence>
<dbReference type="eggNOG" id="arCOG00826">
    <property type="taxonomic scope" value="Archaea"/>
</dbReference>
<keyword evidence="1 4" id="KW-0808">Transferase</keyword>
<dbReference type="AlphaFoldDB" id="D9Q0T3"/>
<dbReference type="PROSITE" id="PS51186">
    <property type="entry name" value="GNAT"/>
    <property type="match status" value="1"/>
</dbReference>
<sequence>MSIENIVIRNMTEADIDQVAELVVRLKGLNEELDPHFKVVPNIYDVVKEYLARSLKDENTVVLVAEDTSNKVIAGIIRFVIEDRLFYEPRLKAQITDFYIRPQYRRKSLGKMLIDKTFEEARKRGAGIVTAIYPAGNSIADSFYTRLGFTELNKELYKPCSI</sequence>
<feature type="domain" description="N-acetyltransferase" evidence="3">
    <location>
        <begin position="6"/>
        <end position="162"/>
    </location>
</feature>
<protein>
    <submittedName>
        <fullName evidence="4">Putative acetyltransferase</fullName>
    </submittedName>
</protein>
<dbReference type="KEGG" id="asc:ASAC_0514"/>
<dbReference type="CDD" id="cd04301">
    <property type="entry name" value="NAT_SF"/>
    <property type="match status" value="1"/>
</dbReference>
<dbReference type="GeneID" id="9498745"/>
<name>D9Q0T3_ACIS3</name>
<gene>
    <name evidence="4" type="ordered locus">ASAC_0514</name>
</gene>
<evidence type="ECO:0000313" key="4">
    <source>
        <dbReference type="EMBL" id="ADL18921.1"/>
    </source>
</evidence>
<dbReference type="InterPro" id="IPR000182">
    <property type="entry name" value="GNAT_dom"/>
</dbReference>
<dbReference type="SUPFAM" id="SSF55729">
    <property type="entry name" value="Acyl-CoA N-acyltransferases (Nat)"/>
    <property type="match status" value="1"/>
</dbReference>
<dbReference type="Pfam" id="PF00583">
    <property type="entry name" value="Acetyltransf_1"/>
    <property type="match status" value="1"/>
</dbReference>
<evidence type="ECO:0000259" key="3">
    <source>
        <dbReference type="PROSITE" id="PS51186"/>
    </source>
</evidence>
<dbReference type="InParanoid" id="D9Q0T3"/>
<accession>D9Q0T3</accession>
<dbReference type="PANTHER" id="PTHR43420">
    <property type="entry name" value="ACETYLTRANSFERASE"/>
    <property type="match status" value="1"/>
</dbReference>
<reference evidence="4 5" key="1">
    <citation type="journal article" date="2010" name="Appl. Environ. Microbiol.">
        <title>The genome sequence of the crenarchaeon Acidilobus saccharovorans supports a new order, Acidilobales, and suggests an important ecological role in terrestrial acidic hot springs.</title>
        <authorList>
            <person name="Mardanov A.V."/>
            <person name="Svetlitchnyi V.A."/>
            <person name="Beletsky A.V."/>
            <person name="Prokofeva M.I."/>
            <person name="Bonch-Osmolovskaya E.A."/>
            <person name="Ravin N.V."/>
            <person name="Skryabin K.G."/>
        </authorList>
    </citation>
    <scope>NUCLEOTIDE SEQUENCE [LARGE SCALE GENOMIC DNA]</scope>
    <source>
        <strain evidence="5">DSM 16705 / JCM 18335 / VKM B-2471 / 345-15</strain>
    </source>
</reference>
<evidence type="ECO:0000313" key="5">
    <source>
        <dbReference type="Proteomes" id="UP000000346"/>
    </source>
</evidence>
<keyword evidence="2" id="KW-0012">Acyltransferase</keyword>
<dbReference type="Gene3D" id="3.40.630.30">
    <property type="match status" value="1"/>
</dbReference>
<dbReference type="InterPro" id="IPR050680">
    <property type="entry name" value="YpeA/RimI_acetyltransf"/>
</dbReference>
<organism evidence="4 5">
    <name type="scientific">Acidilobus saccharovorans (strain DSM 16705 / JCM 18335 / VKM B-2471 / 345-15)</name>
    <dbReference type="NCBI Taxonomy" id="666510"/>
    <lineage>
        <taxon>Archaea</taxon>
        <taxon>Thermoproteota</taxon>
        <taxon>Thermoprotei</taxon>
        <taxon>Acidilobales</taxon>
        <taxon>Acidilobaceae</taxon>
        <taxon>Acidilobus</taxon>
    </lineage>
</organism>
<dbReference type="OrthoDB" id="43754at2157"/>
<dbReference type="GO" id="GO:0016747">
    <property type="term" value="F:acyltransferase activity, transferring groups other than amino-acyl groups"/>
    <property type="evidence" value="ECO:0007669"/>
    <property type="project" value="InterPro"/>
</dbReference>
<proteinExistence type="predicted"/>
<dbReference type="HOGENOM" id="CLU_013985_36_1_2"/>
<dbReference type="Proteomes" id="UP000000346">
    <property type="component" value="Chromosome"/>
</dbReference>
<dbReference type="RefSeq" id="WP_013266433.1">
    <property type="nucleotide sequence ID" value="NC_014374.1"/>
</dbReference>